<dbReference type="GO" id="GO:0032259">
    <property type="term" value="P:methylation"/>
    <property type="evidence" value="ECO:0007669"/>
    <property type="project" value="UniProtKB-KW"/>
</dbReference>
<keyword evidence="9" id="KW-1185">Reference proteome</keyword>
<keyword evidence="2 5" id="KW-0808">Transferase</keyword>
<accession>A0ABD3X282</accession>
<dbReference type="PROSITE" id="PS50005">
    <property type="entry name" value="TPR"/>
    <property type="match status" value="1"/>
</dbReference>
<evidence type="ECO:0000256" key="2">
    <source>
        <dbReference type="ARBA" id="ARBA00022679"/>
    </source>
</evidence>
<comment type="caution">
    <text evidence="8">The sequence shown here is derived from an EMBL/GenBank/DDBJ whole genome shotgun (WGS) entry which is preliminary data.</text>
</comment>
<dbReference type="CDD" id="cd02440">
    <property type="entry name" value="AdoMet_MTases"/>
    <property type="match status" value="1"/>
</dbReference>
<evidence type="ECO:0000256" key="4">
    <source>
        <dbReference type="PROSITE-ProRule" id="PRU00339"/>
    </source>
</evidence>
<dbReference type="InterPro" id="IPR019734">
    <property type="entry name" value="TPR_rpt"/>
</dbReference>
<feature type="region of interest" description="Disordered" evidence="6">
    <location>
        <begin position="487"/>
        <end position="513"/>
    </location>
</feature>
<dbReference type="Proteomes" id="UP001634394">
    <property type="component" value="Unassembled WGS sequence"/>
</dbReference>
<gene>
    <name evidence="8" type="ORF">ACJMK2_032593</name>
</gene>
<dbReference type="Gene3D" id="3.40.50.150">
    <property type="entry name" value="Vaccinia Virus protein VP39"/>
    <property type="match status" value="1"/>
</dbReference>
<evidence type="ECO:0000256" key="6">
    <source>
        <dbReference type="SAM" id="MobiDB-lite"/>
    </source>
</evidence>
<evidence type="ECO:0000256" key="3">
    <source>
        <dbReference type="ARBA" id="ARBA00022691"/>
    </source>
</evidence>
<reference evidence="8 9" key="1">
    <citation type="submission" date="2024-11" db="EMBL/GenBank/DDBJ databases">
        <title>Chromosome-level genome assembly of the freshwater bivalve Anodonta woodiana.</title>
        <authorList>
            <person name="Chen X."/>
        </authorList>
    </citation>
    <scope>NUCLEOTIDE SEQUENCE [LARGE SCALE GENOMIC DNA]</scope>
    <source>
        <strain evidence="8">MN2024</strain>
        <tissue evidence="8">Gills</tissue>
    </source>
</reference>
<evidence type="ECO:0000256" key="5">
    <source>
        <dbReference type="PROSITE-ProRule" id="PRU01015"/>
    </source>
</evidence>
<dbReference type="InterPro" id="IPR025799">
    <property type="entry name" value="Arg_MeTrfase"/>
</dbReference>
<evidence type="ECO:0000313" key="8">
    <source>
        <dbReference type="EMBL" id="KAL3880349.1"/>
    </source>
</evidence>
<dbReference type="SUPFAM" id="SSF48452">
    <property type="entry name" value="TPR-like"/>
    <property type="match status" value="1"/>
</dbReference>
<feature type="repeat" description="TPR" evidence="4">
    <location>
        <begin position="85"/>
        <end position="118"/>
    </location>
</feature>
<dbReference type="Pfam" id="PF22528">
    <property type="entry name" value="PRMT_C"/>
    <property type="match status" value="1"/>
</dbReference>
<proteinExistence type="predicted"/>
<evidence type="ECO:0000259" key="7">
    <source>
        <dbReference type="Pfam" id="PF22528"/>
    </source>
</evidence>
<dbReference type="Gene3D" id="1.25.40.10">
    <property type="entry name" value="Tetratricopeptide repeat domain"/>
    <property type="match status" value="1"/>
</dbReference>
<dbReference type="SUPFAM" id="SSF53335">
    <property type="entry name" value="S-adenosyl-L-methionine-dependent methyltransferases"/>
    <property type="match status" value="2"/>
</dbReference>
<dbReference type="Gene3D" id="2.70.160.11">
    <property type="entry name" value="Hnrnp arginine n-methyltransferase1"/>
    <property type="match status" value="2"/>
</dbReference>
<dbReference type="GO" id="GO:0008168">
    <property type="term" value="F:methyltransferase activity"/>
    <property type="evidence" value="ECO:0007669"/>
    <property type="project" value="UniProtKB-KW"/>
</dbReference>
<evidence type="ECO:0000313" key="9">
    <source>
        <dbReference type="Proteomes" id="UP001634394"/>
    </source>
</evidence>
<dbReference type="InterPro" id="IPR055135">
    <property type="entry name" value="PRMT_dom"/>
</dbReference>
<feature type="compositionally biased region" description="Polar residues" evidence="6">
    <location>
        <begin position="491"/>
        <end position="503"/>
    </location>
</feature>
<evidence type="ECO:0000256" key="1">
    <source>
        <dbReference type="ARBA" id="ARBA00022603"/>
    </source>
</evidence>
<dbReference type="PANTHER" id="PTHR11006">
    <property type="entry name" value="PROTEIN ARGININE N-METHYLTRANSFERASE"/>
    <property type="match status" value="1"/>
</dbReference>
<feature type="compositionally biased region" description="Basic and acidic residues" evidence="6">
    <location>
        <begin position="504"/>
        <end position="513"/>
    </location>
</feature>
<dbReference type="PANTHER" id="PTHR11006:SF60">
    <property type="entry name" value="PROTEIN ARGININE N-METHYLTRANSFERASE 9"/>
    <property type="match status" value="1"/>
</dbReference>
<dbReference type="PROSITE" id="PS51678">
    <property type="entry name" value="SAM_MT_PRMT"/>
    <property type="match status" value="1"/>
</dbReference>
<organism evidence="8 9">
    <name type="scientific">Sinanodonta woodiana</name>
    <name type="common">Chinese pond mussel</name>
    <name type="synonym">Anodonta woodiana</name>
    <dbReference type="NCBI Taxonomy" id="1069815"/>
    <lineage>
        <taxon>Eukaryota</taxon>
        <taxon>Metazoa</taxon>
        <taxon>Spiralia</taxon>
        <taxon>Lophotrochozoa</taxon>
        <taxon>Mollusca</taxon>
        <taxon>Bivalvia</taxon>
        <taxon>Autobranchia</taxon>
        <taxon>Heteroconchia</taxon>
        <taxon>Palaeoheterodonta</taxon>
        <taxon>Unionida</taxon>
        <taxon>Unionoidea</taxon>
        <taxon>Unionidae</taxon>
        <taxon>Unioninae</taxon>
        <taxon>Sinanodonta</taxon>
    </lineage>
</organism>
<sequence length="860" mass="96823">MTSNVDKIAEVSITNAKRSLISKNYGRAFANFLLFLKLAPERRNEVREDFSLAMREWAERLEGEGRIGDLFKCYDQACELFPDNETVLNNIGAQLFRLGYVEEAAAYIRKSIVINPEYLAARENLENICSQLVEQWHFRMLNDTVRNTGFRKAITDAIECGYDTVLDIGTGSGILSLFAVHAGASAVYACEQSRVMCEVAQDVMKADGSADKVCLIKKSSTDLKIPEDIPYRVSLLVTEIFDAGLFGEHVISTLLHAIEELLDGQGEINAQVQGRIIPASATVYVLGIECDAVRLKNKFLYPGLRSLDLTGIQILCSTGSIPEDPYTTENLGRLNGGYRKLTDVVTLLQVNFGNLQELKRLDSGMDLVADFTVKHHGRLDCIALWFDLHLNDTVTISTSPDCENCWDQAIYPVLPCHMTPDSSVKGADGVVLEMENTLKVKFHFSHDCLRLLECDIRATRVNHVPPDQPVLTPFDVPWDKSNHLCGRGDGQYSSRDPTISSHQENTEDSRREEHCHIDSDISNIITEAMILPSSSEQDVSAPNSEMCTSEVIDKETFVQVVDREDLCYLNDIFINSHMCQILEKFTKEKSKKPNLLYKCNQLSFVGIQALKIGYESVVMVTPECHHEIIRKAAEKNEISTCNLELMDPVGVHRLSCKADLILFDLVEPCGTLRQQVLEDLSLIRVMCSAADCQVIPGEVRVHGVFIQSEELKSLSCVVSDESTMGLKIAKFMNYFQLQTHVDIDLDILPHARLSEPFQMFSLDFNEPLQAKELPSYLNQTREVTVKILDTGSITALVYWFEFRLDENLKISTLDSRTHWRQAALMIKGNNYVYQGQDMMCKFILQNSCFDVKLCSLLDDQ</sequence>
<protein>
    <recommendedName>
        <fullName evidence="7">Protein arginine N-methyltransferase domain-containing protein</fullName>
    </recommendedName>
</protein>
<dbReference type="InterPro" id="IPR029063">
    <property type="entry name" value="SAM-dependent_MTases_sf"/>
</dbReference>
<keyword evidence="3 5" id="KW-0949">S-adenosyl-L-methionine</keyword>
<dbReference type="InterPro" id="IPR011990">
    <property type="entry name" value="TPR-like_helical_dom_sf"/>
</dbReference>
<keyword evidence="4" id="KW-0802">TPR repeat</keyword>
<dbReference type="AlphaFoldDB" id="A0ABD3X282"/>
<feature type="domain" description="Protein arginine N-methyltransferase" evidence="7">
    <location>
        <begin position="746"/>
        <end position="846"/>
    </location>
</feature>
<name>A0ABD3X282_SINWO</name>
<dbReference type="EMBL" id="JBJQND010000004">
    <property type="protein sequence ID" value="KAL3880349.1"/>
    <property type="molecule type" value="Genomic_DNA"/>
</dbReference>
<keyword evidence="1 5" id="KW-0489">Methyltransferase</keyword>
<dbReference type="Pfam" id="PF06325">
    <property type="entry name" value="PrmA"/>
    <property type="match status" value="1"/>
</dbReference>